<dbReference type="InterPro" id="IPR001048">
    <property type="entry name" value="Asp/Glu/Uridylate_kinase"/>
</dbReference>
<keyword evidence="12" id="KW-1185">Reference proteome</keyword>
<keyword evidence="6 9" id="KW-0418">Kinase</keyword>
<dbReference type="InterPro" id="IPR004662">
    <property type="entry name" value="AcgluKinase_fam"/>
</dbReference>
<name>A0A1H6TFR1_9FLAO</name>
<evidence type="ECO:0000256" key="5">
    <source>
        <dbReference type="ARBA" id="ARBA00022741"/>
    </source>
</evidence>
<dbReference type="UniPathway" id="UPA00068">
    <property type="reaction ID" value="UER00107"/>
</dbReference>
<keyword evidence="4 9" id="KW-0808">Transferase</keyword>
<dbReference type="AlphaFoldDB" id="A0A1H6TFR1"/>
<feature type="binding site" evidence="9">
    <location>
        <position position="157"/>
    </location>
    <ligand>
        <name>substrate</name>
    </ligand>
</feature>
<keyword evidence="3 9" id="KW-0028">Amino-acid biosynthesis</keyword>
<reference evidence="12" key="1">
    <citation type="submission" date="2016-10" db="EMBL/GenBank/DDBJ databases">
        <authorList>
            <person name="Varghese N."/>
            <person name="Submissions S."/>
        </authorList>
    </citation>
    <scope>NUCLEOTIDE SEQUENCE [LARGE SCALE GENOMIC DNA]</scope>
    <source>
        <strain evidence="12">DSM 17934</strain>
    </source>
</reference>
<evidence type="ECO:0000256" key="7">
    <source>
        <dbReference type="ARBA" id="ARBA00022840"/>
    </source>
</evidence>
<organism evidence="11 12">
    <name type="scientific">Flavobacterium terrigena</name>
    <dbReference type="NCBI Taxonomy" id="402734"/>
    <lineage>
        <taxon>Bacteria</taxon>
        <taxon>Pseudomonadati</taxon>
        <taxon>Bacteroidota</taxon>
        <taxon>Flavobacteriia</taxon>
        <taxon>Flavobacteriales</taxon>
        <taxon>Flavobacteriaceae</taxon>
        <taxon>Flavobacterium</taxon>
    </lineage>
</organism>
<sequence>MQSLQIIKIGGNVVDDAVLLDQFLYDFAQIKTPKILIHGGGKIATELAQKLNIAQTMIEGRRVTDSETLKIATMVYAGLVNKNIVAKLQSKQCNAIGLSGADANVISGKKRNHPTIDFGFVGEIVTINTKQIIRFIQQGITPVFCPIIHDSEGTLLNTNADTIATQIAIDLSKTYQVDLSFCFEKKGVLQNPDDDESYIPVINRPEYEQLKTSKIISNGMIPKLDNAFEAINNGVNKVLLYHANQLATLETNLIGTQLQQ</sequence>
<dbReference type="RefSeq" id="WP_091311191.1">
    <property type="nucleotide sequence ID" value="NZ_CBCSJU010000008.1"/>
</dbReference>
<keyword evidence="2 9" id="KW-0055">Arginine biosynthesis</keyword>
<protein>
    <recommendedName>
        <fullName evidence="9">Acetylglutamate kinase</fullName>
        <ecNumber evidence="9">2.7.2.8</ecNumber>
    </recommendedName>
    <alternativeName>
        <fullName evidence="9">N-acetyl-L-glutamate 5-phosphotransferase</fullName>
    </alternativeName>
    <alternativeName>
        <fullName evidence="9">NAG kinase</fullName>
        <shortName evidence="9">NAGK</shortName>
    </alternativeName>
</protein>
<evidence type="ECO:0000256" key="6">
    <source>
        <dbReference type="ARBA" id="ARBA00022777"/>
    </source>
</evidence>
<comment type="catalytic activity">
    <reaction evidence="8 9">
        <text>N-acetyl-L-glutamate + ATP = N-acetyl-L-glutamyl 5-phosphate + ADP</text>
        <dbReference type="Rhea" id="RHEA:14629"/>
        <dbReference type="ChEBI" id="CHEBI:30616"/>
        <dbReference type="ChEBI" id="CHEBI:44337"/>
        <dbReference type="ChEBI" id="CHEBI:57936"/>
        <dbReference type="ChEBI" id="CHEBI:456216"/>
        <dbReference type="EC" id="2.7.2.8"/>
    </reaction>
</comment>
<dbReference type="GO" id="GO:0005737">
    <property type="term" value="C:cytoplasm"/>
    <property type="evidence" value="ECO:0007669"/>
    <property type="project" value="UniProtKB-SubCell"/>
</dbReference>
<dbReference type="InterPro" id="IPR037528">
    <property type="entry name" value="ArgB"/>
</dbReference>
<dbReference type="HAMAP" id="MF_00082">
    <property type="entry name" value="ArgB"/>
    <property type="match status" value="1"/>
</dbReference>
<feature type="binding site" evidence="9">
    <location>
        <position position="62"/>
    </location>
    <ligand>
        <name>substrate</name>
    </ligand>
</feature>
<feature type="site" description="Transition state stabilizer" evidence="9">
    <location>
        <position position="8"/>
    </location>
</feature>
<comment type="subcellular location">
    <subcellularLocation>
        <location evidence="9">Cytoplasm</location>
    </subcellularLocation>
</comment>
<comment type="function">
    <text evidence="9">Catalyzes the ATP-dependent phosphorylation of N-acetyl-L-glutamate.</text>
</comment>
<evidence type="ECO:0000256" key="4">
    <source>
        <dbReference type="ARBA" id="ARBA00022679"/>
    </source>
</evidence>
<proteinExistence type="inferred from homology"/>
<comment type="pathway">
    <text evidence="1 9">Amino-acid biosynthesis; L-arginine biosynthesis; N(2)-acetyl-L-ornithine from L-glutamate: step 2/4.</text>
</comment>
<dbReference type="Gene3D" id="3.40.1160.10">
    <property type="entry name" value="Acetylglutamate kinase-like"/>
    <property type="match status" value="1"/>
</dbReference>
<accession>A0A1H6TFR1</accession>
<feature type="site" description="Transition state stabilizer" evidence="9">
    <location>
        <position position="223"/>
    </location>
</feature>
<dbReference type="Proteomes" id="UP000199702">
    <property type="component" value="Unassembled WGS sequence"/>
</dbReference>
<dbReference type="STRING" id="402734.SAMN05660918_1630"/>
<dbReference type="EC" id="2.7.2.8" evidence="9"/>
<dbReference type="GO" id="GO:0042450">
    <property type="term" value="P:L-arginine biosynthetic process via ornithine"/>
    <property type="evidence" value="ECO:0007669"/>
    <property type="project" value="UniProtKB-UniRule"/>
</dbReference>
<evidence type="ECO:0000256" key="3">
    <source>
        <dbReference type="ARBA" id="ARBA00022605"/>
    </source>
</evidence>
<evidence type="ECO:0000256" key="8">
    <source>
        <dbReference type="ARBA" id="ARBA00048141"/>
    </source>
</evidence>
<keyword evidence="5 9" id="KW-0547">Nucleotide-binding</keyword>
<dbReference type="PIRSF" id="PIRSF000728">
    <property type="entry name" value="NAGK"/>
    <property type="match status" value="1"/>
</dbReference>
<dbReference type="OrthoDB" id="9803155at2"/>
<dbReference type="GO" id="GO:0005524">
    <property type="term" value="F:ATP binding"/>
    <property type="evidence" value="ECO:0007669"/>
    <property type="project" value="UniProtKB-UniRule"/>
</dbReference>
<evidence type="ECO:0000313" key="12">
    <source>
        <dbReference type="Proteomes" id="UP000199702"/>
    </source>
</evidence>
<dbReference type="GO" id="GO:0003991">
    <property type="term" value="F:acetylglutamate kinase activity"/>
    <property type="evidence" value="ECO:0007669"/>
    <property type="project" value="UniProtKB-UniRule"/>
</dbReference>
<comment type="similarity">
    <text evidence="9">Belongs to the acetylglutamate kinase family. ArgB subfamily.</text>
</comment>
<dbReference type="NCBIfam" id="TIGR00761">
    <property type="entry name" value="argB"/>
    <property type="match status" value="1"/>
</dbReference>
<dbReference type="PANTHER" id="PTHR23342">
    <property type="entry name" value="N-ACETYLGLUTAMATE SYNTHASE"/>
    <property type="match status" value="1"/>
</dbReference>
<dbReference type="PANTHER" id="PTHR23342:SF0">
    <property type="entry name" value="N-ACETYLGLUTAMATE SYNTHASE, MITOCHONDRIAL"/>
    <property type="match status" value="1"/>
</dbReference>
<feature type="domain" description="Aspartate/glutamate/uridylate kinase" evidence="10">
    <location>
        <begin position="4"/>
        <end position="239"/>
    </location>
</feature>
<keyword evidence="9" id="KW-0963">Cytoplasm</keyword>
<evidence type="ECO:0000256" key="2">
    <source>
        <dbReference type="ARBA" id="ARBA00022571"/>
    </source>
</evidence>
<dbReference type="EMBL" id="FNYA01000003">
    <property type="protein sequence ID" value="SEI78868.1"/>
    <property type="molecule type" value="Genomic_DNA"/>
</dbReference>
<dbReference type="SUPFAM" id="SSF53633">
    <property type="entry name" value="Carbamate kinase-like"/>
    <property type="match status" value="1"/>
</dbReference>
<feature type="binding site" evidence="9">
    <location>
        <begin position="40"/>
        <end position="41"/>
    </location>
    <ligand>
        <name>substrate</name>
    </ligand>
</feature>
<dbReference type="InterPro" id="IPR036393">
    <property type="entry name" value="AceGlu_kinase-like_sf"/>
</dbReference>
<dbReference type="CDD" id="cd04238">
    <property type="entry name" value="AAK_NAGK-like"/>
    <property type="match status" value="1"/>
</dbReference>
<dbReference type="Pfam" id="PF00696">
    <property type="entry name" value="AA_kinase"/>
    <property type="match status" value="1"/>
</dbReference>
<evidence type="ECO:0000256" key="1">
    <source>
        <dbReference type="ARBA" id="ARBA00004828"/>
    </source>
</evidence>
<evidence type="ECO:0000313" key="11">
    <source>
        <dbReference type="EMBL" id="SEI78868.1"/>
    </source>
</evidence>
<gene>
    <name evidence="9" type="primary">argB</name>
    <name evidence="11" type="ORF">SAMN05660918_1630</name>
</gene>
<evidence type="ECO:0000259" key="10">
    <source>
        <dbReference type="Pfam" id="PF00696"/>
    </source>
</evidence>
<evidence type="ECO:0000256" key="9">
    <source>
        <dbReference type="HAMAP-Rule" id="MF_00082"/>
    </source>
</evidence>
<keyword evidence="7 9" id="KW-0067">ATP-binding</keyword>